<comment type="caution">
    <text evidence="1">The sequence shown here is derived from an EMBL/GenBank/DDBJ whole genome shotgun (WGS) entry which is preliminary data.</text>
</comment>
<dbReference type="OrthoDB" id="6357751at2759"/>
<evidence type="ECO:0000313" key="1">
    <source>
        <dbReference type="EMBL" id="CAH0102901.1"/>
    </source>
</evidence>
<evidence type="ECO:0000313" key="2">
    <source>
        <dbReference type="Proteomes" id="UP000789390"/>
    </source>
</evidence>
<name>A0A8J2RL26_9CRUS</name>
<reference evidence="1" key="1">
    <citation type="submission" date="2021-11" db="EMBL/GenBank/DDBJ databases">
        <authorList>
            <person name="Schell T."/>
        </authorList>
    </citation>
    <scope>NUCLEOTIDE SEQUENCE</scope>
    <source>
        <strain evidence="1">M5</strain>
    </source>
</reference>
<keyword evidence="2" id="KW-1185">Reference proteome</keyword>
<proteinExistence type="predicted"/>
<organism evidence="1 2">
    <name type="scientific">Daphnia galeata</name>
    <dbReference type="NCBI Taxonomy" id="27404"/>
    <lineage>
        <taxon>Eukaryota</taxon>
        <taxon>Metazoa</taxon>
        <taxon>Ecdysozoa</taxon>
        <taxon>Arthropoda</taxon>
        <taxon>Crustacea</taxon>
        <taxon>Branchiopoda</taxon>
        <taxon>Diplostraca</taxon>
        <taxon>Cladocera</taxon>
        <taxon>Anomopoda</taxon>
        <taxon>Daphniidae</taxon>
        <taxon>Daphnia</taxon>
    </lineage>
</organism>
<dbReference type="Proteomes" id="UP000789390">
    <property type="component" value="Unassembled WGS sequence"/>
</dbReference>
<dbReference type="AlphaFoldDB" id="A0A8J2RL26"/>
<sequence>MLDCSDGDSVINLSLSINCHNEDCKHLFVPTDKRFRYCPNCRDKHKSTLKSGDTKRAANVISPLAEVNLPKQSTGEDFAFSFNEMFGLDLEYFLLLDRDGQIDVFNNRENDIKVEENLCRLKAKITGLEKELYLAKSSQVNLTEMKKELVHAKLVLADKDIKLFKITSVIASSSTSVPTIKKPLANIPAKPFLIARVRDSFSVSSITESKIDSLLGLDDDKGGPVVQQLKRHSDNSVKLIFRDEAHRDKAREFLDRPEAEKVFQNIHAPEKSYPAILRLNGVGGLSMIRDDGSIDSDELSLS</sequence>
<protein>
    <submittedName>
        <fullName evidence="1">Uncharacterized protein</fullName>
    </submittedName>
</protein>
<dbReference type="EMBL" id="CAKKLH010000097">
    <property type="protein sequence ID" value="CAH0102901.1"/>
    <property type="molecule type" value="Genomic_DNA"/>
</dbReference>
<gene>
    <name evidence="1" type="ORF">DGAL_LOCUS5425</name>
</gene>
<accession>A0A8J2RL26</accession>